<feature type="region of interest" description="Disordered" evidence="1">
    <location>
        <begin position="591"/>
        <end position="924"/>
    </location>
</feature>
<dbReference type="OrthoDB" id="168165at2759"/>
<feature type="compositionally biased region" description="Polar residues" evidence="1">
    <location>
        <begin position="738"/>
        <end position="751"/>
    </location>
</feature>
<name>A0A8T2SMI7_CERRI</name>
<dbReference type="EMBL" id="CM035423">
    <property type="protein sequence ID" value="KAH7365171.1"/>
    <property type="molecule type" value="Genomic_DNA"/>
</dbReference>
<feature type="compositionally biased region" description="Polar residues" evidence="1">
    <location>
        <begin position="516"/>
        <end position="530"/>
    </location>
</feature>
<keyword evidence="4" id="KW-1185">Reference proteome</keyword>
<feature type="domain" description="Tudor" evidence="2">
    <location>
        <begin position="537"/>
        <end position="593"/>
    </location>
</feature>
<evidence type="ECO:0000313" key="4">
    <source>
        <dbReference type="Proteomes" id="UP000825935"/>
    </source>
</evidence>
<protein>
    <recommendedName>
        <fullName evidence="2">Tudor domain-containing protein</fullName>
    </recommendedName>
</protein>
<dbReference type="InterPro" id="IPR047365">
    <property type="entry name" value="Tudor_AtPTM-like"/>
</dbReference>
<feature type="compositionally biased region" description="Polar residues" evidence="1">
    <location>
        <begin position="45"/>
        <end position="55"/>
    </location>
</feature>
<gene>
    <name evidence="3" type="ORF">KP509_18G012300</name>
</gene>
<dbReference type="EMBL" id="CM035423">
    <property type="protein sequence ID" value="KAH7365168.1"/>
    <property type="molecule type" value="Genomic_DNA"/>
</dbReference>
<evidence type="ECO:0000256" key="1">
    <source>
        <dbReference type="SAM" id="MobiDB-lite"/>
    </source>
</evidence>
<dbReference type="Proteomes" id="UP000825935">
    <property type="component" value="Chromosome 18"/>
</dbReference>
<feature type="region of interest" description="Disordered" evidence="1">
    <location>
        <begin position="976"/>
        <end position="1008"/>
    </location>
</feature>
<dbReference type="PANTHER" id="PTHR37384:SF1">
    <property type="entry name" value="OS01G0835600 PROTEIN"/>
    <property type="match status" value="1"/>
</dbReference>
<dbReference type="PANTHER" id="PTHR37384">
    <property type="entry name" value="OS01G0835600 PROTEIN"/>
    <property type="match status" value="1"/>
</dbReference>
<feature type="compositionally biased region" description="Polar residues" evidence="1">
    <location>
        <begin position="342"/>
        <end position="356"/>
    </location>
</feature>
<dbReference type="Pfam" id="PF21743">
    <property type="entry name" value="PTM_DIR17_Tudor"/>
    <property type="match status" value="2"/>
</dbReference>
<dbReference type="InterPro" id="IPR002999">
    <property type="entry name" value="Tudor"/>
</dbReference>
<feature type="compositionally biased region" description="Basic and acidic residues" evidence="1">
    <location>
        <begin position="684"/>
        <end position="695"/>
    </location>
</feature>
<evidence type="ECO:0000313" key="3">
    <source>
        <dbReference type="EMBL" id="KAH7365171.1"/>
    </source>
</evidence>
<organism evidence="3 4">
    <name type="scientific">Ceratopteris richardii</name>
    <name type="common">Triangle waterfern</name>
    <dbReference type="NCBI Taxonomy" id="49495"/>
    <lineage>
        <taxon>Eukaryota</taxon>
        <taxon>Viridiplantae</taxon>
        <taxon>Streptophyta</taxon>
        <taxon>Embryophyta</taxon>
        <taxon>Tracheophyta</taxon>
        <taxon>Polypodiopsida</taxon>
        <taxon>Polypodiidae</taxon>
        <taxon>Polypodiales</taxon>
        <taxon>Pteridineae</taxon>
        <taxon>Pteridaceae</taxon>
        <taxon>Parkerioideae</taxon>
        <taxon>Ceratopteris</taxon>
    </lineage>
</organism>
<dbReference type="Gene3D" id="2.30.30.140">
    <property type="match status" value="1"/>
</dbReference>
<sequence length="1008" mass="110752">MEVNSHGHEPGGANKEAEKAVSSDEVREIAPPVSSQIPAGEGFNLHSSEQPQDSHSFLGGDLDAVPHGAFSFPSATSDLSNTPNLNFQPIESAGLEQNSQYETHQDGEPDMAFDDMVILENDMVTSAPVTQREDSFQVTESRIEEYHETSVSIAPNYLPINEDVSSAAMGGGQTIDHSIIVQAIEASLNATSHGSEMPEALANLQETSDIENPESTAKKAVHELLQSIGNIFPTVVASSTAEISDSEAFAAEEMAIVADHVNMQKNNSPKESDLEKRMSVQESMLAEESQPAQDRHRAQDGHPAHEDQIAQHDQLVQGDQPADDSELVQVAQMGEESEQAQRDQPSSASGLVQESEPTLEKEAPHLSEPEQEEKPVQEMEQIQQIQLTFKIESTQVIEVMKESEQALQIESPQEIESTQVIELTQEIEPAQRTELTKGLILLEENQIAQEIESSKEVKIIQEEVKLVEETEPAKEVESSKGLKPIEDEVKSTDEIEQIHEQIHEAEPIQKTEPTQKSDQTQEGEPATQSKDVIDGEIQAIKGQKVVKKFGKKSFVGEVVDFDIETKWFKVVYEDGDEEDLELWEVKQILASPSCTPTSKKRPLTDEGADISSQRSLTRPYKRKVESTAKKTRSGPKKSPGKSPKTPRSRVKSSKSVRKSSTSRKSKSPGKLIKKALNYPSAVKTPKDSNVVEKKTKGNTTDLSDLKTPKNSEVTEKKKRALMTPEISGVSNKKRKGNEGTTSSSAKVPENSQGRERKGKGKAGVLALQTHENPEASVKKSRFPEDSQATEKKSKRKAGPVTPDSSKGGSAKKAKTETIPESLTIQSPRSLRGKVESPKSPRAKVESPKSPSRKVGSPKSLRGKGQSPRLLRGKVNAGVESPVFKKSVKSSAAFKRKPETEEKSKSEKLEKSSKAGDGTHGDGLIGKRVKKKFDGALYNGEVVKFDNKTQFYKVKYEDGDQEDLEFHELEAILVPKLESTEERDDKRAKISSRSPVISSERVTRSGKRR</sequence>
<feature type="compositionally biased region" description="Basic and acidic residues" evidence="1">
    <location>
        <begin position="293"/>
        <end position="306"/>
    </location>
</feature>
<dbReference type="AlphaFoldDB" id="A0A8T2SMI7"/>
<feature type="region of interest" description="Disordered" evidence="1">
    <location>
        <begin position="469"/>
        <end position="533"/>
    </location>
</feature>
<reference evidence="3" key="1">
    <citation type="submission" date="2021-08" db="EMBL/GenBank/DDBJ databases">
        <title>WGS assembly of Ceratopteris richardii.</title>
        <authorList>
            <person name="Marchant D.B."/>
            <person name="Chen G."/>
            <person name="Jenkins J."/>
            <person name="Shu S."/>
            <person name="Leebens-Mack J."/>
            <person name="Grimwood J."/>
            <person name="Schmutz J."/>
            <person name="Soltis P."/>
            <person name="Soltis D."/>
            <person name="Chen Z.-H."/>
        </authorList>
    </citation>
    <scope>NUCLEOTIDE SEQUENCE</scope>
    <source>
        <strain evidence="3">Whitten #5841</strain>
        <tissue evidence="3">Leaf</tissue>
    </source>
</reference>
<feature type="domain" description="Tudor" evidence="2">
    <location>
        <begin position="920"/>
        <end position="976"/>
    </location>
</feature>
<comment type="caution">
    <text evidence="3">The sequence shown here is derived from an EMBL/GenBank/DDBJ whole genome shotgun (WGS) entry which is preliminary data.</text>
</comment>
<feature type="compositionally biased region" description="Basic and acidic residues" evidence="1">
    <location>
        <begin position="895"/>
        <end position="919"/>
    </location>
</feature>
<feature type="region of interest" description="Disordered" evidence="1">
    <location>
        <begin position="1"/>
        <end position="62"/>
    </location>
</feature>
<dbReference type="SMART" id="SM00333">
    <property type="entry name" value="TUDOR"/>
    <property type="match status" value="2"/>
</dbReference>
<feature type="compositionally biased region" description="Basic and acidic residues" evidence="1">
    <location>
        <begin position="977"/>
        <end position="987"/>
    </location>
</feature>
<feature type="compositionally biased region" description="Basic and acidic residues" evidence="1">
    <location>
        <begin position="358"/>
        <end position="377"/>
    </location>
</feature>
<accession>A0A8T2SMI7</accession>
<feature type="compositionally biased region" description="Basic and acidic residues" evidence="1">
    <location>
        <begin position="703"/>
        <end position="715"/>
    </location>
</feature>
<feature type="region of interest" description="Disordered" evidence="1">
    <location>
        <begin position="263"/>
        <end position="306"/>
    </location>
</feature>
<feature type="compositionally biased region" description="Basic and acidic residues" evidence="1">
    <location>
        <begin position="268"/>
        <end position="279"/>
    </location>
</feature>
<dbReference type="EMBL" id="CM035423">
    <property type="protein sequence ID" value="KAH7365172.1"/>
    <property type="molecule type" value="Genomic_DNA"/>
</dbReference>
<feature type="compositionally biased region" description="Low complexity" evidence="1">
    <location>
        <begin position="880"/>
        <end position="892"/>
    </location>
</feature>
<feature type="compositionally biased region" description="Basic residues" evidence="1">
    <location>
        <begin position="629"/>
        <end position="673"/>
    </location>
</feature>
<feature type="region of interest" description="Disordered" evidence="1">
    <location>
        <begin position="332"/>
        <end position="379"/>
    </location>
</feature>
<dbReference type="EMBL" id="CM035423">
    <property type="protein sequence ID" value="KAH7365169.1"/>
    <property type="molecule type" value="Genomic_DNA"/>
</dbReference>
<proteinExistence type="predicted"/>
<feature type="compositionally biased region" description="Basic and acidic residues" evidence="1">
    <location>
        <begin position="771"/>
        <end position="791"/>
    </location>
</feature>
<evidence type="ECO:0000259" key="2">
    <source>
        <dbReference type="SMART" id="SM00333"/>
    </source>
</evidence>
<feature type="compositionally biased region" description="Basic and acidic residues" evidence="1">
    <location>
        <begin position="1"/>
        <end position="28"/>
    </location>
</feature>
<feature type="compositionally biased region" description="Polar residues" evidence="1">
    <location>
        <begin position="818"/>
        <end position="828"/>
    </location>
</feature>
<dbReference type="CDD" id="cd20401">
    <property type="entry name" value="Tudor_AtPTM-like"/>
    <property type="match status" value="2"/>
</dbReference>
<dbReference type="EMBL" id="CM035423">
    <property type="protein sequence ID" value="KAH7365174.1"/>
    <property type="molecule type" value="Genomic_DNA"/>
</dbReference>
<dbReference type="EMBL" id="CM035423">
    <property type="protein sequence ID" value="KAH7365173.1"/>
    <property type="molecule type" value="Genomic_DNA"/>
</dbReference>
<feature type="compositionally biased region" description="Basic and acidic residues" evidence="1">
    <location>
        <begin position="832"/>
        <end position="846"/>
    </location>
</feature>
<feature type="compositionally biased region" description="Basic and acidic residues" evidence="1">
    <location>
        <begin position="469"/>
        <end position="515"/>
    </location>
</feature>